<dbReference type="EMBL" id="FWXJ01000003">
    <property type="protein sequence ID" value="SMC36632.1"/>
    <property type="molecule type" value="Genomic_DNA"/>
</dbReference>
<dbReference type="PANTHER" id="PTHR40942:SF4">
    <property type="entry name" value="CYTOCHROME C5"/>
    <property type="match status" value="1"/>
</dbReference>
<evidence type="ECO:0000259" key="6">
    <source>
        <dbReference type="PROSITE" id="PS50914"/>
    </source>
</evidence>
<evidence type="ECO:0000256" key="4">
    <source>
        <dbReference type="PROSITE-ProRule" id="PRU00433"/>
    </source>
</evidence>
<protein>
    <submittedName>
        <fullName evidence="8">BON domain-containing protein</fullName>
    </submittedName>
</protein>
<evidence type="ECO:0000313" key="8">
    <source>
        <dbReference type="EMBL" id="SMC36632.1"/>
    </source>
</evidence>
<evidence type="ECO:0000259" key="7">
    <source>
        <dbReference type="PROSITE" id="PS51007"/>
    </source>
</evidence>
<dbReference type="InterPro" id="IPR036909">
    <property type="entry name" value="Cyt_c-like_dom_sf"/>
</dbReference>
<proteinExistence type="predicted"/>
<evidence type="ECO:0000256" key="5">
    <source>
        <dbReference type="SAM" id="SignalP"/>
    </source>
</evidence>
<dbReference type="AlphaFoldDB" id="A0A1W1YKJ0"/>
<name>A0A1W1YKJ0_9BURK</name>
<dbReference type="Proteomes" id="UP000192708">
    <property type="component" value="Unassembled WGS sequence"/>
</dbReference>
<sequence>MRITNILGFIGLCVSTLVQANPLANSELKDALVIEKLATSYQSNCSHCHSGNAPSAPQIKDSKDWAKRLSAGFNHLYDSAINGIPNTAMLAKGGHAELSNEEIKNLVHYLLLMAKIDSKVIQAALRYDELKIKDVEFISLDQARLGYLQKKHVAKVEPYFVQFDQFNISQNGRMSETEFLKMRTDLQRFQRATKSADDELQNNILNRLSQVKGMPPAGIRVAVQSGNVTIHGVVGDSEILKRAFSAIRWIPGIQQLDNRLMTAEMMAFD</sequence>
<dbReference type="PROSITE" id="PS50914">
    <property type="entry name" value="BON"/>
    <property type="match status" value="1"/>
</dbReference>
<organism evidence="8 9">
    <name type="scientific">Polynucleobacter kasalickyi</name>
    <dbReference type="NCBI Taxonomy" id="1938817"/>
    <lineage>
        <taxon>Bacteria</taxon>
        <taxon>Pseudomonadati</taxon>
        <taxon>Pseudomonadota</taxon>
        <taxon>Betaproteobacteria</taxon>
        <taxon>Burkholderiales</taxon>
        <taxon>Burkholderiaceae</taxon>
        <taxon>Polynucleobacter</taxon>
    </lineage>
</organism>
<keyword evidence="2 4" id="KW-0479">Metal-binding</keyword>
<dbReference type="GO" id="GO:0046872">
    <property type="term" value="F:metal ion binding"/>
    <property type="evidence" value="ECO:0007669"/>
    <property type="project" value="UniProtKB-KW"/>
</dbReference>
<dbReference type="GO" id="GO:0009055">
    <property type="term" value="F:electron transfer activity"/>
    <property type="evidence" value="ECO:0007669"/>
    <property type="project" value="InterPro"/>
</dbReference>
<feature type="signal peptide" evidence="5">
    <location>
        <begin position="1"/>
        <end position="20"/>
    </location>
</feature>
<evidence type="ECO:0000256" key="3">
    <source>
        <dbReference type="ARBA" id="ARBA00023004"/>
    </source>
</evidence>
<dbReference type="PANTHER" id="PTHR40942">
    <property type="match status" value="1"/>
</dbReference>
<dbReference type="Gene3D" id="1.10.760.10">
    <property type="entry name" value="Cytochrome c-like domain"/>
    <property type="match status" value="1"/>
</dbReference>
<evidence type="ECO:0000313" key="9">
    <source>
        <dbReference type="Proteomes" id="UP000192708"/>
    </source>
</evidence>
<accession>A0A1W1YKJ0</accession>
<dbReference type="InterPro" id="IPR007055">
    <property type="entry name" value="BON_dom"/>
</dbReference>
<dbReference type="STRING" id="1938817.SAMN06296008_103155"/>
<gene>
    <name evidence="8" type="ORF">SAMN06296008_103155</name>
</gene>
<dbReference type="InterPro" id="IPR009056">
    <property type="entry name" value="Cyt_c-like_dom"/>
</dbReference>
<dbReference type="Pfam" id="PF13442">
    <property type="entry name" value="Cytochrome_CBB3"/>
    <property type="match status" value="1"/>
</dbReference>
<keyword evidence="9" id="KW-1185">Reference proteome</keyword>
<evidence type="ECO:0000256" key="2">
    <source>
        <dbReference type="ARBA" id="ARBA00022723"/>
    </source>
</evidence>
<keyword evidence="3 4" id="KW-0408">Iron</keyword>
<dbReference type="Pfam" id="PF04972">
    <property type="entry name" value="BON"/>
    <property type="match status" value="1"/>
</dbReference>
<reference evidence="8 9" key="1">
    <citation type="submission" date="2017-04" db="EMBL/GenBank/DDBJ databases">
        <authorList>
            <person name="Afonso C.L."/>
            <person name="Miller P.J."/>
            <person name="Scott M.A."/>
            <person name="Spackman E."/>
            <person name="Goraichik I."/>
            <person name="Dimitrov K.M."/>
            <person name="Suarez D.L."/>
            <person name="Swayne D.E."/>
        </authorList>
    </citation>
    <scope>NUCLEOTIDE SEQUENCE [LARGE SCALE GENOMIC DNA]</scope>
    <source>
        <strain evidence="8 9">VK13</strain>
    </source>
</reference>
<dbReference type="SUPFAM" id="SSF46626">
    <property type="entry name" value="Cytochrome c"/>
    <property type="match status" value="1"/>
</dbReference>
<evidence type="ECO:0000256" key="1">
    <source>
        <dbReference type="ARBA" id="ARBA00022617"/>
    </source>
</evidence>
<feature type="domain" description="Cytochrome c" evidence="7">
    <location>
        <begin position="29"/>
        <end position="114"/>
    </location>
</feature>
<keyword evidence="1 4" id="KW-0349">Heme</keyword>
<keyword evidence="5" id="KW-0732">Signal</keyword>
<feature type="chain" id="PRO_5013026359" evidence="5">
    <location>
        <begin position="21"/>
        <end position="269"/>
    </location>
</feature>
<dbReference type="PROSITE" id="PS51007">
    <property type="entry name" value="CYTC"/>
    <property type="match status" value="1"/>
</dbReference>
<dbReference type="GO" id="GO:0020037">
    <property type="term" value="F:heme binding"/>
    <property type="evidence" value="ECO:0007669"/>
    <property type="project" value="InterPro"/>
</dbReference>
<feature type="domain" description="BON" evidence="6">
    <location>
        <begin position="196"/>
        <end position="264"/>
    </location>
</feature>